<evidence type="ECO:0000313" key="1">
    <source>
        <dbReference type="EMBL" id="CAL0308042.1"/>
    </source>
</evidence>
<protein>
    <submittedName>
        <fullName evidence="1">Uncharacterized protein</fullName>
    </submittedName>
</protein>
<gene>
    <name evidence="1" type="ORF">LLUT_LOCUS9102</name>
</gene>
<dbReference type="Proteomes" id="UP001497480">
    <property type="component" value="Unassembled WGS sequence"/>
</dbReference>
<name>A0AAV1WFH8_LUPLU</name>
<proteinExistence type="predicted"/>
<reference evidence="1 2" key="1">
    <citation type="submission" date="2024-03" db="EMBL/GenBank/DDBJ databases">
        <authorList>
            <person name="Martinez-Hernandez J."/>
        </authorList>
    </citation>
    <scope>NUCLEOTIDE SEQUENCE [LARGE SCALE GENOMIC DNA]</scope>
</reference>
<comment type="caution">
    <text evidence="1">The sequence shown here is derived from an EMBL/GenBank/DDBJ whole genome shotgun (WGS) entry which is preliminary data.</text>
</comment>
<keyword evidence="2" id="KW-1185">Reference proteome</keyword>
<sequence length="68" mass="7173">MGDKGNKKSWFSDILRSFTSLFCGKDVKTSTKASVASGPEASMVAAAKHFSSAHKGMISSTDQEKGDS</sequence>
<dbReference type="EMBL" id="CAXHTB010000006">
    <property type="protein sequence ID" value="CAL0308042.1"/>
    <property type="molecule type" value="Genomic_DNA"/>
</dbReference>
<dbReference type="AlphaFoldDB" id="A0AAV1WFH8"/>
<organism evidence="1 2">
    <name type="scientific">Lupinus luteus</name>
    <name type="common">European yellow lupine</name>
    <dbReference type="NCBI Taxonomy" id="3873"/>
    <lineage>
        <taxon>Eukaryota</taxon>
        <taxon>Viridiplantae</taxon>
        <taxon>Streptophyta</taxon>
        <taxon>Embryophyta</taxon>
        <taxon>Tracheophyta</taxon>
        <taxon>Spermatophyta</taxon>
        <taxon>Magnoliopsida</taxon>
        <taxon>eudicotyledons</taxon>
        <taxon>Gunneridae</taxon>
        <taxon>Pentapetalae</taxon>
        <taxon>rosids</taxon>
        <taxon>fabids</taxon>
        <taxon>Fabales</taxon>
        <taxon>Fabaceae</taxon>
        <taxon>Papilionoideae</taxon>
        <taxon>50 kb inversion clade</taxon>
        <taxon>genistoids sensu lato</taxon>
        <taxon>core genistoids</taxon>
        <taxon>Genisteae</taxon>
        <taxon>Lupinus</taxon>
    </lineage>
</organism>
<accession>A0AAV1WFH8</accession>
<evidence type="ECO:0000313" key="2">
    <source>
        <dbReference type="Proteomes" id="UP001497480"/>
    </source>
</evidence>